<name>A0A4Q8A8X2_9MICC</name>
<sequence length="276" mass="29376">MKQPINNAEASWRQWHRLREEGLAAEFGWLTLTSYQWLPSAPGPLDLVPGEFSVADGTAVYTPAPGGPVDDYDSGAPVVEPLSATLAEDESRYWLRVPAATRGGADETVVELGVRGGRYMIRTRARSTPARDAFDGVPTFDFDPAWALAARFEPYAAPRTETIGSFRADTTLTAEIAGDVVFTGGPAGGQRLAAEQGADGSLTLLFTDQTNGDSTPAWRFVNVPAPAVDGSLLVDFNRTLVFPFAFSEHAVCPAPPRGNALDIPVTAGERGPAARA</sequence>
<evidence type="ECO:0000313" key="2">
    <source>
        <dbReference type="Proteomes" id="UP000292685"/>
    </source>
</evidence>
<evidence type="ECO:0008006" key="3">
    <source>
        <dbReference type="Google" id="ProtNLM"/>
    </source>
</evidence>
<accession>A0A4Q8A8X2</accession>
<dbReference type="Proteomes" id="UP000292685">
    <property type="component" value="Unassembled WGS sequence"/>
</dbReference>
<proteinExistence type="predicted"/>
<dbReference type="PANTHER" id="PTHR41913">
    <property type="entry name" value="DUF1684 DOMAIN-CONTAINING PROTEIN"/>
    <property type="match status" value="1"/>
</dbReference>
<dbReference type="Pfam" id="PF07920">
    <property type="entry name" value="DUF1684"/>
    <property type="match status" value="1"/>
</dbReference>
<dbReference type="OrthoDB" id="5493262at2"/>
<protein>
    <recommendedName>
        <fullName evidence="3">DUF1684 domain-containing protein</fullName>
    </recommendedName>
</protein>
<dbReference type="PANTHER" id="PTHR41913:SF1">
    <property type="entry name" value="DUF1684 DOMAIN-CONTAINING PROTEIN"/>
    <property type="match status" value="1"/>
</dbReference>
<dbReference type="RefSeq" id="WP_102160282.1">
    <property type="nucleotide sequence ID" value="NZ_PGGT01000048.1"/>
</dbReference>
<organism evidence="1 2">
    <name type="scientific">Zhihengliuella halotolerans</name>
    <dbReference type="NCBI Taxonomy" id="370736"/>
    <lineage>
        <taxon>Bacteria</taxon>
        <taxon>Bacillati</taxon>
        <taxon>Actinomycetota</taxon>
        <taxon>Actinomycetes</taxon>
        <taxon>Micrococcales</taxon>
        <taxon>Micrococcaceae</taxon>
        <taxon>Zhihengliuella</taxon>
    </lineage>
</organism>
<comment type="caution">
    <text evidence="1">The sequence shown here is derived from an EMBL/GenBank/DDBJ whole genome shotgun (WGS) entry which is preliminary data.</text>
</comment>
<dbReference type="EMBL" id="SHLA01000001">
    <property type="protein sequence ID" value="RZU60510.1"/>
    <property type="molecule type" value="Genomic_DNA"/>
</dbReference>
<dbReference type="InterPro" id="IPR012467">
    <property type="entry name" value="DUF1684"/>
</dbReference>
<reference evidence="1 2" key="1">
    <citation type="submission" date="2019-02" db="EMBL/GenBank/DDBJ databases">
        <title>Sequencing the genomes of 1000 actinobacteria strains.</title>
        <authorList>
            <person name="Klenk H.-P."/>
        </authorList>
    </citation>
    <scope>NUCLEOTIDE SEQUENCE [LARGE SCALE GENOMIC DNA]</scope>
    <source>
        <strain evidence="1 2">DSM 17364</strain>
    </source>
</reference>
<gene>
    <name evidence="1" type="ORF">EV380_0040</name>
</gene>
<dbReference type="AlphaFoldDB" id="A0A4Q8A8X2"/>
<keyword evidence="2" id="KW-1185">Reference proteome</keyword>
<evidence type="ECO:0000313" key="1">
    <source>
        <dbReference type="EMBL" id="RZU60510.1"/>
    </source>
</evidence>